<dbReference type="Gene3D" id="3.90.190.10">
    <property type="entry name" value="Protein tyrosine phosphatase superfamily"/>
    <property type="match status" value="1"/>
</dbReference>
<dbReference type="InterPro" id="IPR000242">
    <property type="entry name" value="PTP_cat"/>
</dbReference>
<proteinExistence type="predicted"/>
<dbReference type="PANTHER" id="PTHR46163">
    <property type="entry name" value="TYROSINE-PROTEIN PHOSPHATASE-RELATED"/>
    <property type="match status" value="1"/>
</dbReference>
<dbReference type="GO" id="GO:0004725">
    <property type="term" value="F:protein tyrosine phosphatase activity"/>
    <property type="evidence" value="ECO:0007669"/>
    <property type="project" value="InterPro"/>
</dbReference>
<sequence>MALKANHNVIISTQQQFLNALHEKTPELIKSEWNGKLAKVEGYSPKAYDDEEAKAAKQPSEPRKTRYRSIECNDYERIKVDGVGYFHGNAIKDCDGKKLFIATQGPTELSMKDFWKVIIQERCKVIVMLCEVYEPAVEDGKEVRKERSNCYWPV</sequence>
<evidence type="ECO:0000259" key="1">
    <source>
        <dbReference type="PROSITE" id="PS50055"/>
    </source>
</evidence>
<keyword evidence="2" id="KW-1185">Reference proteome</keyword>
<name>A0A914PWK0_9BILA</name>
<accession>A0A914PWK0</accession>
<feature type="domain" description="Tyrosine-protein phosphatase" evidence="1">
    <location>
        <begin position="54"/>
        <end position="154"/>
    </location>
</feature>
<reference evidence="3" key="1">
    <citation type="submission" date="2022-11" db="UniProtKB">
        <authorList>
            <consortium name="WormBaseParasite"/>
        </authorList>
    </citation>
    <scope>IDENTIFICATION</scope>
</reference>
<evidence type="ECO:0000313" key="2">
    <source>
        <dbReference type="Proteomes" id="UP000887578"/>
    </source>
</evidence>
<dbReference type="InterPro" id="IPR052782">
    <property type="entry name" value="Oocyte-zygote_transition_reg"/>
</dbReference>
<dbReference type="Proteomes" id="UP000887578">
    <property type="component" value="Unplaced"/>
</dbReference>
<dbReference type="PROSITE" id="PS50055">
    <property type="entry name" value="TYR_PHOSPHATASE_PTP"/>
    <property type="match status" value="1"/>
</dbReference>
<dbReference type="AlphaFoldDB" id="A0A914PWK0"/>
<dbReference type="InterPro" id="IPR029021">
    <property type="entry name" value="Prot-tyrosine_phosphatase-like"/>
</dbReference>
<evidence type="ECO:0000313" key="3">
    <source>
        <dbReference type="WBParaSite" id="PDA_v2.g23170.t1"/>
    </source>
</evidence>
<organism evidence="2 3">
    <name type="scientific">Panagrolaimus davidi</name>
    <dbReference type="NCBI Taxonomy" id="227884"/>
    <lineage>
        <taxon>Eukaryota</taxon>
        <taxon>Metazoa</taxon>
        <taxon>Ecdysozoa</taxon>
        <taxon>Nematoda</taxon>
        <taxon>Chromadorea</taxon>
        <taxon>Rhabditida</taxon>
        <taxon>Tylenchina</taxon>
        <taxon>Panagrolaimomorpha</taxon>
        <taxon>Panagrolaimoidea</taxon>
        <taxon>Panagrolaimidae</taxon>
        <taxon>Panagrolaimus</taxon>
    </lineage>
</organism>
<protein>
    <submittedName>
        <fullName evidence="3">Tyrosine-protein phosphatase domain-containing protein</fullName>
    </submittedName>
</protein>
<dbReference type="SUPFAM" id="SSF52799">
    <property type="entry name" value="(Phosphotyrosine protein) phosphatases II"/>
    <property type="match status" value="1"/>
</dbReference>
<dbReference type="Pfam" id="PF00102">
    <property type="entry name" value="Y_phosphatase"/>
    <property type="match status" value="1"/>
</dbReference>
<dbReference type="WBParaSite" id="PDA_v2.g23170.t1">
    <property type="protein sequence ID" value="PDA_v2.g23170.t1"/>
    <property type="gene ID" value="PDA_v2.g23170"/>
</dbReference>
<dbReference type="PANTHER" id="PTHR46163:SF5">
    <property type="entry name" value="TYROSINE-PROTEIN PHOSPHATASE"/>
    <property type="match status" value="1"/>
</dbReference>